<keyword evidence="1" id="KW-1133">Transmembrane helix</keyword>
<dbReference type="AlphaFoldDB" id="A0A3R6GTL6"/>
<proteinExistence type="predicted"/>
<evidence type="ECO:0000313" key="2">
    <source>
        <dbReference type="EMBL" id="RHG24542.1"/>
    </source>
</evidence>
<protein>
    <submittedName>
        <fullName evidence="2">Uncharacterized protein</fullName>
    </submittedName>
</protein>
<sequence length="128" mass="14710">MWKKYELSIQNDIDNCTEIIKIKPDFASLSDSSDEVDTFGTGIYECRKLEDHDWDNYLENNYDVTNILAYHWKEKGKDERAISSFSKLIRISTASTNMKVIVTYVLVVVLLGAFGSGVMELIKFLFAH</sequence>
<comment type="caution">
    <text evidence="2">The sequence shown here is derived from an EMBL/GenBank/DDBJ whole genome shotgun (WGS) entry which is preliminary data.</text>
</comment>
<keyword evidence="1" id="KW-0812">Transmembrane</keyword>
<evidence type="ECO:0000313" key="3">
    <source>
        <dbReference type="Proteomes" id="UP000284051"/>
    </source>
</evidence>
<dbReference type="EMBL" id="QRID01000031">
    <property type="protein sequence ID" value="RHG24542.1"/>
    <property type="molecule type" value="Genomic_DNA"/>
</dbReference>
<dbReference type="Proteomes" id="UP000284051">
    <property type="component" value="Unassembled WGS sequence"/>
</dbReference>
<feature type="transmembrane region" description="Helical" evidence="1">
    <location>
        <begin position="100"/>
        <end position="126"/>
    </location>
</feature>
<keyword evidence="1" id="KW-0472">Membrane</keyword>
<accession>A0A3R6GTL6</accession>
<gene>
    <name evidence="2" type="ORF">DW264_18080</name>
</gene>
<organism evidence="2 3">
    <name type="scientific">Roseburia intestinalis</name>
    <dbReference type="NCBI Taxonomy" id="166486"/>
    <lineage>
        <taxon>Bacteria</taxon>
        <taxon>Bacillati</taxon>
        <taxon>Bacillota</taxon>
        <taxon>Clostridia</taxon>
        <taxon>Lachnospirales</taxon>
        <taxon>Lachnospiraceae</taxon>
        <taxon>Roseburia</taxon>
    </lineage>
</organism>
<reference evidence="2 3" key="1">
    <citation type="submission" date="2018-08" db="EMBL/GenBank/DDBJ databases">
        <title>A genome reference for cultivated species of the human gut microbiota.</title>
        <authorList>
            <person name="Zou Y."/>
            <person name="Xue W."/>
            <person name="Luo G."/>
        </authorList>
    </citation>
    <scope>NUCLEOTIDE SEQUENCE [LARGE SCALE GENOMIC DNA]</scope>
    <source>
        <strain evidence="2 3">AM22-21LB</strain>
    </source>
</reference>
<evidence type="ECO:0000256" key="1">
    <source>
        <dbReference type="SAM" id="Phobius"/>
    </source>
</evidence>
<name>A0A3R6GTL6_9FIRM</name>
<dbReference type="RefSeq" id="WP_118772969.1">
    <property type="nucleotide sequence ID" value="NZ_QRID01000031.1"/>
</dbReference>